<proteinExistence type="inferred from homology"/>
<keyword evidence="4 7" id="KW-0812">Transmembrane</keyword>
<gene>
    <name evidence="8" type="ORF">UFOPK3772_01909</name>
</gene>
<keyword evidence="5 7" id="KW-1133">Transmembrane helix</keyword>
<organism evidence="8">
    <name type="scientific">freshwater metagenome</name>
    <dbReference type="NCBI Taxonomy" id="449393"/>
    <lineage>
        <taxon>unclassified sequences</taxon>
        <taxon>metagenomes</taxon>
        <taxon>ecological metagenomes</taxon>
    </lineage>
</organism>
<comment type="similarity">
    <text evidence="2">Belongs to the nucleobase:cation symporter-2 (NCS2) (TC 2.A.40) family. Azg-like subfamily.</text>
</comment>
<feature type="transmembrane region" description="Helical" evidence="7">
    <location>
        <begin position="96"/>
        <end position="117"/>
    </location>
</feature>
<feature type="transmembrane region" description="Helical" evidence="7">
    <location>
        <begin position="123"/>
        <end position="142"/>
    </location>
</feature>
<name>A0A6J7KQM1_9ZZZZ</name>
<accession>A0A6J7KQM1</accession>
<dbReference type="EMBL" id="CAFBNE010000061">
    <property type="protein sequence ID" value="CAB4956612.1"/>
    <property type="molecule type" value="Genomic_DNA"/>
</dbReference>
<feature type="transmembrane region" description="Helical" evidence="7">
    <location>
        <begin position="154"/>
        <end position="172"/>
    </location>
</feature>
<protein>
    <submittedName>
        <fullName evidence="8">Unannotated protein</fullName>
    </submittedName>
</protein>
<evidence type="ECO:0000256" key="1">
    <source>
        <dbReference type="ARBA" id="ARBA00004127"/>
    </source>
</evidence>
<feature type="transmembrane region" description="Helical" evidence="7">
    <location>
        <begin position="71"/>
        <end position="89"/>
    </location>
</feature>
<feature type="transmembrane region" description="Helical" evidence="7">
    <location>
        <begin position="192"/>
        <end position="212"/>
    </location>
</feature>
<evidence type="ECO:0000256" key="7">
    <source>
        <dbReference type="SAM" id="Phobius"/>
    </source>
</evidence>
<sequence length="485" mass="50908">MAINAPSRPASGIDRWFSLSARGSTYGREIRGGLVTFFTMAYIVVLNPLIIGTAKDMNGLYVGGTDDVIKAITMVTAATALIAGLMTILMGAIGRFPMAVAAGLGLNGFVAFTLAPQMTWADAMGLVVLEGILILLLVLTGFRSAVFTAVPEQLKYAIGVGIGLFITIIGLVDSGIVRGGVPLVSFGVFGELQGWPIFTFCFGLLLTIVLVVRKVKGAILIGILATTVLAIIIESIAGVGGKTAENPTGWGLNVPAVPETIIATPDLGLLGQFSLFGSFEVIGVIASILAIFSLMLSDFFDTMGTAFGLATEAELLDEEGNIPHFESILVVDSIAAAAGGIGSVSSNTSYIESASGIGEGARTGIASIVTGGLFLIAMFFSPLVTIIPYEAATPALVVVGFLMMTQIRHIDFNDYSIGIPAFLTIAIMPFTYSITNGIGAGFVSWLVIKIFTGKAREVNWLMWVISIAYIIYFAIYPIQVVLGLK</sequence>
<dbReference type="GO" id="GO:0005886">
    <property type="term" value="C:plasma membrane"/>
    <property type="evidence" value="ECO:0007669"/>
    <property type="project" value="TreeGrafter"/>
</dbReference>
<evidence type="ECO:0000256" key="4">
    <source>
        <dbReference type="ARBA" id="ARBA00022692"/>
    </source>
</evidence>
<evidence type="ECO:0000256" key="6">
    <source>
        <dbReference type="ARBA" id="ARBA00023136"/>
    </source>
</evidence>
<evidence type="ECO:0000256" key="3">
    <source>
        <dbReference type="ARBA" id="ARBA00022448"/>
    </source>
</evidence>
<dbReference type="GO" id="GO:0012505">
    <property type="term" value="C:endomembrane system"/>
    <property type="evidence" value="ECO:0007669"/>
    <property type="project" value="UniProtKB-SubCell"/>
</dbReference>
<dbReference type="AlphaFoldDB" id="A0A6J7KQM1"/>
<feature type="transmembrane region" description="Helical" evidence="7">
    <location>
        <begin position="275"/>
        <end position="296"/>
    </location>
</feature>
<dbReference type="GO" id="GO:0005345">
    <property type="term" value="F:purine nucleobase transmembrane transporter activity"/>
    <property type="evidence" value="ECO:0007669"/>
    <property type="project" value="TreeGrafter"/>
</dbReference>
<evidence type="ECO:0000313" key="8">
    <source>
        <dbReference type="EMBL" id="CAB4956612.1"/>
    </source>
</evidence>
<dbReference type="PANTHER" id="PTHR43337">
    <property type="entry name" value="XANTHINE/URACIL PERMEASE C887.17-RELATED"/>
    <property type="match status" value="1"/>
</dbReference>
<feature type="transmembrane region" description="Helical" evidence="7">
    <location>
        <begin position="363"/>
        <end position="380"/>
    </location>
</feature>
<keyword evidence="3" id="KW-0813">Transport</keyword>
<keyword evidence="6 7" id="KW-0472">Membrane</keyword>
<dbReference type="PANTHER" id="PTHR43337:SF1">
    <property type="entry name" value="XANTHINE_URACIL PERMEASE C887.17-RELATED"/>
    <property type="match status" value="1"/>
</dbReference>
<reference evidence="8" key="1">
    <citation type="submission" date="2020-05" db="EMBL/GenBank/DDBJ databases">
        <authorList>
            <person name="Chiriac C."/>
            <person name="Salcher M."/>
            <person name="Ghai R."/>
            <person name="Kavagutti S V."/>
        </authorList>
    </citation>
    <scope>NUCLEOTIDE SEQUENCE</scope>
</reference>
<feature type="transmembrane region" description="Helical" evidence="7">
    <location>
        <begin position="32"/>
        <end position="51"/>
    </location>
</feature>
<feature type="transmembrane region" description="Helical" evidence="7">
    <location>
        <begin position="417"/>
        <end position="448"/>
    </location>
</feature>
<dbReference type="Pfam" id="PF00860">
    <property type="entry name" value="Xan_ur_permease"/>
    <property type="match status" value="1"/>
</dbReference>
<dbReference type="InterPro" id="IPR045018">
    <property type="entry name" value="Azg-like"/>
</dbReference>
<evidence type="ECO:0000256" key="5">
    <source>
        <dbReference type="ARBA" id="ARBA00022989"/>
    </source>
</evidence>
<evidence type="ECO:0000256" key="2">
    <source>
        <dbReference type="ARBA" id="ARBA00005697"/>
    </source>
</evidence>
<comment type="subcellular location">
    <subcellularLocation>
        <location evidence="1">Endomembrane system</location>
        <topology evidence="1">Multi-pass membrane protein</topology>
    </subcellularLocation>
</comment>
<feature type="transmembrane region" description="Helical" evidence="7">
    <location>
        <begin position="219"/>
        <end position="240"/>
    </location>
</feature>
<dbReference type="InterPro" id="IPR006043">
    <property type="entry name" value="NCS2"/>
</dbReference>
<feature type="transmembrane region" description="Helical" evidence="7">
    <location>
        <begin position="460"/>
        <end position="484"/>
    </location>
</feature>